<dbReference type="SMART" id="SM00989">
    <property type="entry name" value="V4R"/>
    <property type="match status" value="1"/>
</dbReference>
<dbReference type="KEGG" id="mif:Metin_0245"/>
<dbReference type="GeneID" id="9131245"/>
<dbReference type="Pfam" id="PF02830">
    <property type="entry name" value="V4R"/>
    <property type="match status" value="1"/>
</dbReference>
<dbReference type="eggNOG" id="arCOG09634">
    <property type="taxonomic scope" value="Archaea"/>
</dbReference>
<dbReference type="EMBL" id="CP002009">
    <property type="protein sequence ID" value="ADG12915.1"/>
    <property type="molecule type" value="Genomic_DNA"/>
</dbReference>
<protein>
    <submittedName>
        <fullName evidence="2">4-vinyl reductase 4VR</fullName>
    </submittedName>
</protein>
<reference evidence="2" key="1">
    <citation type="submission" date="2010-04" db="EMBL/GenBank/DDBJ databases">
        <title>Complete sequence of Methanocaldococcus infernus ME.</title>
        <authorList>
            <consortium name="US DOE Joint Genome Institute"/>
            <person name="Lucas S."/>
            <person name="Copeland A."/>
            <person name="Lapidus A."/>
            <person name="Cheng J.-F."/>
            <person name="Bruce D."/>
            <person name="Goodwin L."/>
            <person name="Pitluck S."/>
            <person name="Munk A.C."/>
            <person name="Detter J.C."/>
            <person name="Han C."/>
            <person name="Tapia R."/>
            <person name="Land M."/>
            <person name="Hauser L."/>
            <person name="Kyrpides N."/>
            <person name="Mikhailova N."/>
            <person name="Sieprawska-Lupa M."/>
            <person name="Whitman W.B."/>
            <person name="Woyke T."/>
        </authorList>
    </citation>
    <scope>NUCLEOTIDE SEQUENCE [LARGE SCALE GENOMIC DNA]</scope>
    <source>
        <strain evidence="2">ME</strain>
    </source>
</reference>
<accession>D5VQR2</accession>
<sequence>MSVSATRIVRMLEIIDNKAKFMGIKLTMIRNLLERYKNNKELIKEVLKLTEGKRLYDLILEACPELKEVVDEIKYEEIYEEEKEIIKEEIESFSFENRISLMAYIKDHLRDMYFGTNSNKIFYEIGKNYALKCNIKSYEEMEELIKEEFGEVEIIKDDKDIKVIIRDNKEAKNYVSSEPVCCIASGVISGCLESIYNKEFIVDVFEEKCIAKGDEYCLFIAKKSRKLIRELFDKY</sequence>
<proteinExistence type="predicted"/>
<dbReference type="InterPro" id="IPR024096">
    <property type="entry name" value="NO_sig/Golgi_transp_ligand-bd"/>
</dbReference>
<dbReference type="eggNOG" id="arCOG01688">
    <property type="taxonomic scope" value="Archaea"/>
</dbReference>
<dbReference type="SUPFAM" id="SSF111126">
    <property type="entry name" value="Ligand-binding domain in the NO signalling and Golgi transport"/>
    <property type="match status" value="1"/>
</dbReference>
<dbReference type="RefSeq" id="WP_013099661.1">
    <property type="nucleotide sequence ID" value="NC_014122.1"/>
</dbReference>
<dbReference type="AlphaFoldDB" id="D5VQR2"/>
<dbReference type="HOGENOM" id="CLU_1178130_0_0_2"/>
<feature type="domain" description="4-vinyl reductase 4VR" evidence="1">
    <location>
        <begin position="160"/>
        <end position="223"/>
    </location>
</feature>
<dbReference type="STRING" id="573063.Metin_0245"/>
<gene>
    <name evidence="2" type="ordered locus">Metin_0245</name>
</gene>
<name>D5VQR2_METIM</name>
<dbReference type="PANTHER" id="PTHR35090">
    <property type="entry name" value="DNA-DIRECTED RNA POLYMERASE SUBUNIT I"/>
    <property type="match status" value="1"/>
</dbReference>
<dbReference type="Gene3D" id="3.30.1380.20">
    <property type="entry name" value="Trafficking protein particle complex subunit 3"/>
    <property type="match status" value="1"/>
</dbReference>
<dbReference type="PANTHER" id="PTHR35090:SF2">
    <property type="entry name" value="ARSR FAMILY TRANSCRIPTIONAL REGULATOR"/>
    <property type="match status" value="1"/>
</dbReference>
<dbReference type="Proteomes" id="UP000002061">
    <property type="component" value="Chromosome"/>
</dbReference>
<dbReference type="InterPro" id="IPR004096">
    <property type="entry name" value="V4R"/>
</dbReference>
<evidence type="ECO:0000313" key="3">
    <source>
        <dbReference type="Proteomes" id="UP000002061"/>
    </source>
</evidence>
<evidence type="ECO:0000259" key="1">
    <source>
        <dbReference type="SMART" id="SM00989"/>
    </source>
</evidence>
<organism evidence="2 3">
    <name type="scientific">Methanocaldococcus infernus (strain DSM 11812 / JCM 15783 / ME)</name>
    <dbReference type="NCBI Taxonomy" id="573063"/>
    <lineage>
        <taxon>Archaea</taxon>
        <taxon>Methanobacteriati</taxon>
        <taxon>Methanobacteriota</taxon>
        <taxon>Methanomada group</taxon>
        <taxon>Methanococci</taxon>
        <taxon>Methanococcales</taxon>
        <taxon>Methanocaldococcaceae</taxon>
        <taxon>Methanocaldococcus</taxon>
    </lineage>
</organism>
<keyword evidence="3" id="KW-1185">Reference proteome</keyword>
<dbReference type="OrthoDB" id="371687at2157"/>
<evidence type="ECO:0000313" key="2">
    <source>
        <dbReference type="EMBL" id="ADG12915.1"/>
    </source>
</evidence>